<comment type="caution">
    <text evidence="1">The sequence shown here is derived from an EMBL/GenBank/DDBJ whole genome shotgun (WGS) entry which is preliminary data.</text>
</comment>
<organism evidence="1 2">
    <name type="scientific">Gigaspora margarita</name>
    <dbReference type="NCBI Taxonomy" id="4874"/>
    <lineage>
        <taxon>Eukaryota</taxon>
        <taxon>Fungi</taxon>
        <taxon>Fungi incertae sedis</taxon>
        <taxon>Mucoromycota</taxon>
        <taxon>Glomeromycotina</taxon>
        <taxon>Glomeromycetes</taxon>
        <taxon>Diversisporales</taxon>
        <taxon>Gigasporaceae</taxon>
        <taxon>Gigaspora</taxon>
    </lineage>
</organism>
<accession>A0ABN7UJ18</accession>
<sequence length="432" mass="50519">MLNDKNKLRTPKYKVKEIFSNLEDENICVVSGVPDIEHSKRQYLGNNYEEEQSRNVKKIQEYPSPSSFANINNFREYQIKDQEFLIYHPFNCIGIPLILYNSSFANSRQTLTIRKARQQEFNQMLQELFDGNVIILKSDDNAWNDGCQCDPTTQAAAFYAKFYAHESHEQALKMCNLPCFIIGLAGPWICVLGAVYVEKPLIEPLTGFEPLIFINDRIHLEKIARLFMALRMGYLQRFLPYIRKVKDVGSIVYKEKLFKDPLTLLWKAETADSRQKIIVKFSHKYHKIAHQMCFEIGKAPELFYISNTHNGFCMIIMGYVEGQRLCDCDDLDNSEYKKIIDDVEKAILHLHSKDIVFADLRECNIFVIKDESGNYNGMLLDFDWAGKDNVECYPSFMNHEIDWPKGAEDKEKLKKEHDIYWLKVLKNMYLKN</sequence>
<dbReference type="Proteomes" id="UP000789901">
    <property type="component" value="Unassembled WGS sequence"/>
</dbReference>
<keyword evidence="2" id="KW-1185">Reference proteome</keyword>
<gene>
    <name evidence="1" type="ORF">GMARGA_LOCUS7266</name>
</gene>
<evidence type="ECO:0000313" key="2">
    <source>
        <dbReference type="Proteomes" id="UP000789901"/>
    </source>
</evidence>
<dbReference type="InterPro" id="IPR011009">
    <property type="entry name" value="Kinase-like_dom_sf"/>
</dbReference>
<reference evidence="1 2" key="1">
    <citation type="submission" date="2021-06" db="EMBL/GenBank/DDBJ databases">
        <authorList>
            <person name="Kallberg Y."/>
            <person name="Tangrot J."/>
            <person name="Rosling A."/>
        </authorList>
    </citation>
    <scope>NUCLEOTIDE SEQUENCE [LARGE SCALE GENOMIC DNA]</scope>
    <source>
        <strain evidence="1 2">120-4 pot B 10/14</strain>
    </source>
</reference>
<protein>
    <submittedName>
        <fullName evidence="1">17111_t:CDS:1</fullName>
    </submittedName>
</protein>
<dbReference type="EMBL" id="CAJVQB010003471">
    <property type="protein sequence ID" value="CAG8609170.1"/>
    <property type="molecule type" value="Genomic_DNA"/>
</dbReference>
<dbReference type="Gene3D" id="1.10.510.10">
    <property type="entry name" value="Transferase(Phosphotransferase) domain 1"/>
    <property type="match status" value="1"/>
</dbReference>
<proteinExistence type="predicted"/>
<dbReference type="SUPFAM" id="SSF56112">
    <property type="entry name" value="Protein kinase-like (PK-like)"/>
    <property type="match status" value="1"/>
</dbReference>
<name>A0ABN7UJ18_GIGMA</name>
<evidence type="ECO:0000313" key="1">
    <source>
        <dbReference type="EMBL" id="CAG8609170.1"/>
    </source>
</evidence>